<name>D3VLN4_XENNA</name>
<dbReference type="AlphaFoldDB" id="D3VLN4"/>
<sequence length="92" mass="11051">MQLHRGFTKYLHHRLNPCMFLIGVPWVQPTQNWKLSVNHYQPLCLKIGAMFFWYNFRAQFFGHSSNEKIILPYLSVYFGYFTDYSCHNVVGR</sequence>
<dbReference type="KEGG" id="xne:XNC1_3308"/>
<evidence type="ECO:0000313" key="2">
    <source>
        <dbReference type="Proteomes" id="UP000008075"/>
    </source>
</evidence>
<protein>
    <submittedName>
        <fullName evidence="1">Uncharacterized protein</fullName>
    </submittedName>
</protein>
<evidence type="ECO:0000313" key="1">
    <source>
        <dbReference type="EMBL" id="CBJ91360.1"/>
    </source>
</evidence>
<proteinExistence type="predicted"/>
<organism evidence="1 2">
    <name type="scientific">Xenorhabdus nematophila (strain ATCC 19061 / DSM 3370 / CCUG 14189 / LMG 1036 / NCIMB 9965 / AN6)</name>
    <dbReference type="NCBI Taxonomy" id="406817"/>
    <lineage>
        <taxon>Bacteria</taxon>
        <taxon>Pseudomonadati</taxon>
        <taxon>Pseudomonadota</taxon>
        <taxon>Gammaproteobacteria</taxon>
        <taxon>Enterobacterales</taxon>
        <taxon>Morganellaceae</taxon>
        <taxon>Xenorhabdus</taxon>
    </lineage>
</organism>
<dbReference type="Proteomes" id="UP000008075">
    <property type="component" value="Chromosome"/>
</dbReference>
<dbReference type="EMBL" id="FN667742">
    <property type="protein sequence ID" value="CBJ91360.1"/>
    <property type="molecule type" value="Genomic_DNA"/>
</dbReference>
<gene>
    <name evidence="1" type="ordered locus">XNC1_3308</name>
</gene>
<dbReference type="HOGENOM" id="CLU_2412495_0_0_6"/>
<reference evidence="1 2" key="1">
    <citation type="journal article" date="2011" name="PLoS ONE">
        <title>The entomopathogenic bacterial endosymbionts xenorhabdus and photorhabdus: convergent lifestyles from divergent genomes.</title>
        <authorList>
            <person name="Chaston J.M."/>
            <person name="Suen G."/>
            <person name="Tucker S.L."/>
            <person name="Andersen A.W."/>
            <person name="Bhasin A."/>
            <person name="Bode E."/>
            <person name="Bode H.B."/>
            <person name="Brachmann A.O."/>
            <person name="Cowles C.E."/>
            <person name="Cowles K.N."/>
            <person name="Darby C."/>
            <person name="de Leon L."/>
            <person name="Drace K."/>
            <person name="Du Z."/>
            <person name="Givaudan A."/>
            <person name="Herbert Tran E.E."/>
            <person name="Jewell K.A."/>
            <person name="Knack J.J."/>
            <person name="Krasomil-Osterfeld K.C."/>
            <person name="Kukor R."/>
            <person name="Lanois A."/>
            <person name="Latreille P."/>
            <person name="Leimgruber N.K."/>
            <person name="Lipke C.M."/>
            <person name="Liu R."/>
            <person name="Lu X."/>
            <person name="Martens E.C."/>
            <person name="Marri P.R."/>
            <person name="Medigue C."/>
            <person name="Menard M.L."/>
            <person name="Miller N.M."/>
            <person name="Morales-Soto N."/>
            <person name="Norton S."/>
            <person name="Ogier J.C."/>
            <person name="Orchard S.S."/>
            <person name="Park D."/>
            <person name="Park Y."/>
            <person name="Qurollo B.A."/>
            <person name="Sugar D.R."/>
            <person name="Richards G.R."/>
            <person name="Rouy Z."/>
            <person name="Slominski B."/>
            <person name="Slominski K."/>
            <person name="Snyder H."/>
            <person name="Tjaden B.C."/>
            <person name="van der Hoeven R."/>
            <person name="Welch R.D."/>
            <person name="Wheeler C."/>
            <person name="Xiang B."/>
            <person name="Barbazuk B."/>
            <person name="Gaudriault S."/>
            <person name="Goodner B."/>
            <person name="Slater S.C."/>
            <person name="Forst S."/>
            <person name="Goldman B.S."/>
            <person name="Goodrich-Blair H."/>
        </authorList>
    </citation>
    <scope>NUCLEOTIDE SEQUENCE [LARGE SCALE GENOMIC DNA]</scope>
    <source>
        <strain evidence="2">ATCC 19061 / DSM 3370 / CCUG 14189 / LMG 1036 / NCIMB 9965 / AN6</strain>
    </source>
</reference>
<keyword evidence="2" id="KW-1185">Reference proteome</keyword>
<accession>D3VLN4</accession>